<dbReference type="GO" id="GO:0003700">
    <property type="term" value="F:DNA-binding transcription factor activity"/>
    <property type="evidence" value="ECO:0007669"/>
    <property type="project" value="TreeGrafter"/>
</dbReference>
<dbReference type="STRING" id="450378.GCA_001661675_03366"/>
<keyword evidence="1" id="KW-0805">Transcription regulation</keyword>
<evidence type="ECO:0000256" key="2">
    <source>
        <dbReference type="ARBA" id="ARBA00023125"/>
    </source>
</evidence>
<feature type="region of interest" description="Disordered" evidence="5">
    <location>
        <begin position="1"/>
        <end position="33"/>
    </location>
</feature>
<dbReference type="PANTHER" id="PTHR30055">
    <property type="entry name" value="HTH-TYPE TRANSCRIPTIONAL REGULATOR RUTR"/>
    <property type="match status" value="1"/>
</dbReference>
<evidence type="ECO:0000256" key="5">
    <source>
        <dbReference type="SAM" id="MobiDB-lite"/>
    </source>
</evidence>
<proteinExistence type="predicted"/>
<gene>
    <name evidence="7" type="ORF">A9D14_16750</name>
</gene>
<protein>
    <submittedName>
        <fullName evidence="7">TetR family transcriptional regulator</fullName>
    </submittedName>
</protein>
<keyword evidence="7" id="KW-0614">Plasmid</keyword>
<dbReference type="InterPro" id="IPR009057">
    <property type="entry name" value="Homeodomain-like_sf"/>
</dbReference>
<dbReference type="GO" id="GO:0000976">
    <property type="term" value="F:transcription cis-regulatory region binding"/>
    <property type="evidence" value="ECO:0007669"/>
    <property type="project" value="TreeGrafter"/>
</dbReference>
<dbReference type="InterPro" id="IPR001647">
    <property type="entry name" value="HTH_TetR"/>
</dbReference>
<evidence type="ECO:0000256" key="3">
    <source>
        <dbReference type="ARBA" id="ARBA00023163"/>
    </source>
</evidence>
<dbReference type="Gene3D" id="1.10.357.10">
    <property type="entry name" value="Tetracycline Repressor, domain 2"/>
    <property type="match status" value="1"/>
</dbReference>
<name>A0A1Z1FHI8_9SPHN</name>
<dbReference type="PROSITE" id="PS50977">
    <property type="entry name" value="HTH_TETR_2"/>
    <property type="match status" value="1"/>
</dbReference>
<evidence type="ECO:0000259" key="6">
    <source>
        <dbReference type="PROSITE" id="PS50977"/>
    </source>
</evidence>
<dbReference type="PRINTS" id="PR00455">
    <property type="entry name" value="HTHTETR"/>
</dbReference>
<organism evidence="7 8">
    <name type="scientific">Croceicoccus marinus</name>
    <dbReference type="NCBI Taxonomy" id="450378"/>
    <lineage>
        <taxon>Bacteria</taxon>
        <taxon>Pseudomonadati</taxon>
        <taxon>Pseudomonadota</taxon>
        <taxon>Alphaproteobacteria</taxon>
        <taxon>Sphingomonadales</taxon>
        <taxon>Erythrobacteraceae</taxon>
        <taxon>Croceicoccus</taxon>
    </lineage>
</organism>
<dbReference type="Proteomes" id="UP000195807">
    <property type="component" value="Plasmid pCME4A9I"/>
</dbReference>
<keyword evidence="8" id="KW-1185">Reference proteome</keyword>
<geneLocation type="plasmid" evidence="8">
    <name>pcme4a9i</name>
</geneLocation>
<dbReference type="PANTHER" id="PTHR30055:SF234">
    <property type="entry name" value="HTH-TYPE TRANSCRIPTIONAL REGULATOR BETI"/>
    <property type="match status" value="1"/>
</dbReference>
<accession>A0A1Z1FHI8</accession>
<feature type="domain" description="HTH tetR-type" evidence="6">
    <location>
        <begin position="35"/>
        <end position="95"/>
    </location>
</feature>
<keyword evidence="2 4" id="KW-0238">DNA-binding</keyword>
<reference evidence="7 8" key="1">
    <citation type="submission" date="2017-01" db="EMBL/GenBank/DDBJ databases">
        <title>Complete genome sequence of esterase-producing bacterium Croceicoccus marinus E4A9.</title>
        <authorList>
            <person name="Wu Y.-H."/>
            <person name="Cheng H."/>
            <person name="Xu L."/>
            <person name="Huo Y.-Y."/>
            <person name="Wang C.-S."/>
            <person name="Xu X.-W."/>
        </authorList>
    </citation>
    <scope>NUCLEOTIDE SEQUENCE [LARGE SCALE GENOMIC DNA]</scope>
    <source>
        <strain evidence="7 8">E4A9</strain>
        <plasmid evidence="8">Plasmid pcme4a9i</plasmid>
    </source>
</reference>
<sequence length="228" mass="25554">MTSTRPATRRAQALSRMRPGGGPDDRQRWQQRKASLTREAILEAAVDSLVDTGYAGLSTNDVARRASVSRGAMHHHFASRADLVEGLIEHVFYHRMRQFLDEFLARLKQAPPGEDPYRMAMELHWRSVQSREYGAFLRLAVAARSDDALAAIFTPAARLYDEIWLGEMHHAFPQWREAPELMRIANDVTQAVHAGVLINGAIWGDERSAAVLERAAMLVEDLAQLAQG</sequence>
<dbReference type="KEGG" id="cman:A9D14_16750"/>
<keyword evidence="3" id="KW-0804">Transcription</keyword>
<evidence type="ECO:0000313" key="7">
    <source>
        <dbReference type="EMBL" id="ARU18177.1"/>
    </source>
</evidence>
<feature type="DNA-binding region" description="H-T-H motif" evidence="4">
    <location>
        <begin position="58"/>
        <end position="77"/>
    </location>
</feature>
<dbReference type="EMBL" id="CP019603">
    <property type="protein sequence ID" value="ARU18177.1"/>
    <property type="molecule type" value="Genomic_DNA"/>
</dbReference>
<evidence type="ECO:0000256" key="4">
    <source>
        <dbReference type="PROSITE-ProRule" id="PRU00335"/>
    </source>
</evidence>
<dbReference type="Pfam" id="PF00440">
    <property type="entry name" value="TetR_N"/>
    <property type="match status" value="1"/>
</dbReference>
<evidence type="ECO:0000256" key="1">
    <source>
        <dbReference type="ARBA" id="ARBA00023015"/>
    </source>
</evidence>
<dbReference type="InterPro" id="IPR050109">
    <property type="entry name" value="HTH-type_TetR-like_transc_reg"/>
</dbReference>
<dbReference type="AlphaFoldDB" id="A0A1Z1FHI8"/>
<dbReference type="SUPFAM" id="SSF46689">
    <property type="entry name" value="Homeodomain-like"/>
    <property type="match status" value="1"/>
</dbReference>
<evidence type="ECO:0000313" key="8">
    <source>
        <dbReference type="Proteomes" id="UP000195807"/>
    </source>
</evidence>